<feature type="compositionally biased region" description="Acidic residues" evidence="1">
    <location>
        <begin position="60"/>
        <end position="70"/>
    </location>
</feature>
<keyword evidence="3" id="KW-1185">Reference proteome</keyword>
<feature type="compositionally biased region" description="Acidic residues" evidence="1">
    <location>
        <begin position="157"/>
        <end position="167"/>
    </location>
</feature>
<dbReference type="AlphaFoldDB" id="A0A074YLR4"/>
<organism evidence="2 3">
    <name type="scientific">Aureobasidium pullulans EXF-150</name>
    <dbReference type="NCBI Taxonomy" id="1043002"/>
    <lineage>
        <taxon>Eukaryota</taxon>
        <taxon>Fungi</taxon>
        <taxon>Dikarya</taxon>
        <taxon>Ascomycota</taxon>
        <taxon>Pezizomycotina</taxon>
        <taxon>Dothideomycetes</taxon>
        <taxon>Dothideomycetidae</taxon>
        <taxon>Dothideales</taxon>
        <taxon>Saccotheciaceae</taxon>
        <taxon>Aureobasidium</taxon>
    </lineage>
</organism>
<evidence type="ECO:0000256" key="1">
    <source>
        <dbReference type="SAM" id="MobiDB-lite"/>
    </source>
</evidence>
<evidence type="ECO:0000313" key="3">
    <source>
        <dbReference type="Proteomes" id="UP000030706"/>
    </source>
</evidence>
<gene>
    <name evidence="2" type="ORF">M438DRAFT_332311</name>
</gene>
<accession>A0A074YLR4</accession>
<feature type="region of interest" description="Disordered" evidence="1">
    <location>
        <begin position="1"/>
        <end position="184"/>
    </location>
</feature>
<feature type="compositionally biased region" description="Polar residues" evidence="1">
    <location>
        <begin position="78"/>
        <end position="89"/>
    </location>
</feature>
<feature type="compositionally biased region" description="Basic residues" evidence="1">
    <location>
        <begin position="100"/>
        <end position="118"/>
    </location>
</feature>
<reference evidence="2 3" key="1">
    <citation type="journal article" date="2014" name="BMC Genomics">
        <title>Genome sequencing of four Aureobasidium pullulans varieties: biotechnological potential, stress tolerance, and description of new species.</title>
        <authorList>
            <person name="Gostin Ar C."/>
            <person name="Ohm R.A."/>
            <person name="Kogej T."/>
            <person name="Sonjak S."/>
            <person name="Turk M."/>
            <person name="Zajc J."/>
            <person name="Zalar P."/>
            <person name="Grube M."/>
            <person name="Sun H."/>
            <person name="Han J."/>
            <person name="Sharma A."/>
            <person name="Chiniquy J."/>
            <person name="Ngan C.Y."/>
            <person name="Lipzen A."/>
            <person name="Barry K."/>
            <person name="Grigoriev I.V."/>
            <person name="Gunde-Cimerman N."/>
        </authorList>
    </citation>
    <scope>NUCLEOTIDE SEQUENCE [LARGE SCALE GENOMIC DNA]</scope>
    <source>
        <strain evidence="2 3">EXF-150</strain>
    </source>
</reference>
<evidence type="ECO:0000313" key="2">
    <source>
        <dbReference type="EMBL" id="KEQ87836.1"/>
    </source>
</evidence>
<dbReference type="EMBL" id="KL584976">
    <property type="protein sequence ID" value="KEQ87836.1"/>
    <property type="molecule type" value="Genomic_DNA"/>
</dbReference>
<dbReference type="GeneID" id="40745795"/>
<feature type="compositionally biased region" description="Pro residues" evidence="1">
    <location>
        <begin position="40"/>
        <end position="49"/>
    </location>
</feature>
<dbReference type="Proteomes" id="UP000030706">
    <property type="component" value="Unassembled WGS sequence"/>
</dbReference>
<name>A0A074YLR4_AURPU</name>
<feature type="compositionally biased region" description="Basic residues" evidence="1">
    <location>
        <begin position="137"/>
        <end position="150"/>
    </location>
</feature>
<sequence>MVGTRNRPKGYDKPTQSSISKQQPRKRQSAQDESSESPPRKPPPRPPGRPSKAPAKDPVDSDEYNEPDEAESSRESGDASNSENSSKSQDPAEPVDSGKLGKKAAKNLRRKMKKRSKKSPGESDASEESNKGEKPPAKAKPKKRGRKPKNKTGQEDTPSESDDEDQNADSGEARRRNRPPNNAPKAAIAFDKVWREYLTEHFINKDEKLRYTRRIFDLLENSSLRHLPPELAGAEQAQRHWEALLLPANRALNTFNKSAAYRITKRKAWNFEITLNPNRTKMLDQENKVSAMLSYDVIPSTNADLACKVAEEFRGLMNRWHLPWRVAGGGAIRSLLLEAAYRNVAGTTIAFCKGPNGVTDGIGLEARSLGEEGEILEHKFSITHSKIPEDFDIASVPDPMPGVRWGTSVTHSDVPRNFKPKKLPKGWTEKKWAAATKFMLFFENVFGSKKSTRGTPGHLYGRRRLLCAYLRPDHRDYRVVPSNSVLKDLGFQQSDVASFFMSVKSTLALRVVLALDIGYKTYSLKADPRYTILAVAEAIDIINQEISEGVPPTAGCVCTKAQCKFEFHPCAVCLDPALCSTLIYNSDGVRVCPGCIRTTKDVDKFAKAIIRERLRWLVRYEAMQLGRDHKNEAHERLKTKCIDELCVTLPNQSNGPAYCDAFADNEVVIIPEEMATTGRRMHPNSISIDAKLLRVHAEGIGLMGHAPSNVHITRASINRAKFVWPPGVLALLTRWIKDAKGRQAYAHKFMH</sequence>
<protein>
    <submittedName>
        <fullName evidence="2">Uncharacterized protein</fullName>
    </submittedName>
</protein>
<proteinExistence type="predicted"/>
<dbReference type="OrthoDB" id="10662536at2759"/>
<dbReference type="HOGENOM" id="CLU_370445_0_0_1"/>
<dbReference type="RefSeq" id="XP_029764023.1">
    <property type="nucleotide sequence ID" value="XM_029903489.1"/>
</dbReference>